<dbReference type="Proteomes" id="UP001159387">
    <property type="component" value="Unassembled WGS sequence"/>
</dbReference>
<evidence type="ECO:0000313" key="2">
    <source>
        <dbReference type="EMBL" id="MDH6061261.1"/>
    </source>
</evidence>
<proteinExistence type="predicted"/>
<dbReference type="AlphaFoldDB" id="A0AA43GTU9"/>
<evidence type="ECO:0000256" key="1">
    <source>
        <dbReference type="SAM" id="Phobius"/>
    </source>
</evidence>
<keyword evidence="1" id="KW-0812">Transmembrane</keyword>
<gene>
    <name evidence="2" type="ORF">NWP17_12575</name>
</gene>
<evidence type="ECO:0000313" key="3">
    <source>
        <dbReference type="Proteomes" id="UP001159387"/>
    </source>
</evidence>
<comment type="caution">
    <text evidence="2">The sequence shown here is derived from an EMBL/GenBank/DDBJ whole genome shotgun (WGS) entry which is preliminary data.</text>
</comment>
<dbReference type="RefSeq" id="WP_280655248.1">
    <property type="nucleotide sequence ID" value="NZ_JANQDH010000082.1"/>
</dbReference>
<keyword evidence="1" id="KW-1133">Transmembrane helix</keyword>
<name>A0AA43GTU9_9CYAN</name>
<feature type="transmembrane region" description="Helical" evidence="1">
    <location>
        <begin position="17"/>
        <end position="38"/>
    </location>
</feature>
<organism evidence="2 3">
    <name type="scientific">Chrysosporum bergii ANA360D</name>
    <dbReference type="NCBI Taxonomy" id="617107"/>
    <lineage>
        <taxon>Bacteria</taxon>
        <taxon>Bacillati</taxon>
        <taxon>Cyanobacteriota</taxon>
        <taxon>Cyanophyceae</taxon>
        <taxon>Nostocales</taxon>
        <taxon>Nodulariaceae</taxon>
        <taxon>Chrysosporum</taxon>
    </lineage>
</organism>
<keyword evidence="3" id="KW-1185">Reference proteome</keyword>
<reference evidence="2 3" key="1">
    <citation type="journal article" date="2023" name="J. Phycol.">
        <title>Chrysosporum ovalisporum is synonymous with the true-branching cyanobacterium Umezakia natans (Nostocales/Aphanizomenonaceae).</title>
        <authorList>
            <person name="McGregor G.B."/>
            <person name="Sendall B.C."/>
            <person name="Niiyama Y."/>
            <person name="Tuji A."/>
            <person name="Willis A."/>
        </authorList>
    </citation>
    <scope>NUCLEOTIDE SEQUENCE [LARGE SCALE GENOMIC DNA]</scope>
    <source>
        <strain evidence="2 3">ANA360D</strain>
    </source>
</reference>
<accession>A0AA43GTU9</accession>
<keyword evidence="1" id="KW-0472">Membrane</keyword>
<dbReference type="EMBL" id="JANQDH010000082">
    <property type="protein sequence ID" value="MDH6061261.1"/>
    <property type="molecule type" value="Genomic_DNA"/>
</dbReference>
<sequence length="54" mass="6211">MNDIKLSKLWDALLTSYWFLPGMLAITAVILAFTMLHLDRTIVTTHKKCPHLRA</sequence>
<protein>
    <submittedName>
        <fullName evidence="2">Uncharacterized protein</fullName>
    </submittedName>
</protein>